<reference evidence="9" key="1">
    <citation type="journal article" date="2020" name="Stud. Mycol.">
        <title>101 Dothideomycetes genomes: a test case for predicting lifestyles and emergence of pathogens.</title>
        <authorList>
            <person name="Haridas S."/>
            <person name="Albert R."/>
            <person name="Binder M."/>
            <person name="Bloem J."/>
            <person name="Labutti K."/>
            <person name="Salamov A."/>
            <person name="Andreopoulos B."/>
            <person name="Baker S."/>
            <person name="Barry K."/>
            <person name="Bills G."/>
            <person name="Bluhm B."/>
            <person name="Cannon C."/>
            <person name="Castanera R."/>
            <person name="Culley D."/>
            <person name="Daum C."/>
            <person name="Ezra D."/>
            <person name="Gonzalez J."/>
            <person name="Henrissat B."/>
            <person name="Kuo A."/>
            <person name="Liang C."/>
            <person name="Lipzen A."/>
            <person name="Lutzoni F."/>
            <person name="Magnuson J."/>
            <person name="Mondo S."/>
            <person name="Nolan M."/>
            <person name="Ohm R."/>
            <person name="Pangilinan J."/>
            <person name="Park H.-J."/>
            <person name="Ramirez L."/>
            <person name="Alfaro M."/>
            <person name="Sun H."/>
            <person name="Tritt A."/>
            <person name="Yoshinaga Y."/>
            <person name="Zwiers L.-H."/>
            <person name="Turgeon B."/>
            <person name="Goodwin S."/>
            <person name="Spatafora J."/>
            <person name="Crous P."/>
            <person name="Grigoriev I."/>
        </authorList>
    </citation>
    <scope>NUCLEOTIDE SEQUENCE</scope>
    <source>
        <strain evidence="9">CBS 123094</strain>
    </source>
</reference>
<dbReference type="EMBL" id="ML977630">
    <property type="protein sequence ID" value="KAF1996041.1"/>
    <property type="molecule type" value="Genomic_DNA"/>
</dbReference>
<feature type="transmembrane region" description="Helical" evidence="7">
    <location>
        <begin position="24"/>
        <end position="46"/>
    </location>
</feature>
<evidence type="ECO:0000313" key="10">
    <source>
        <dbReference type="Proteomes" id="UP000799779"/>
    </source>
</evidence>
<feature type="region of interest" description="Disordered" evidence="6">
    <location>
        <begin position="292"/>
        <end position="382"/>
    </location>
</feature>
<dbReference type="OrthoDB" id="444631at2759"/>
<evidence type="ECO:0000256" key="2">
    <source>
        <dbReference type="ARBA" id="ARBA00022692"/>
    </source>
</evidence>
<keyword evidence="3 7" id="KW-1133">Transmembrane helix</keyword>
<evidence type="ECO:0000256" key="6">
    <source>
        <dbReference type="SAM" id="MobiDB-lite"/>
    </source>
</evidence>
<organism evidence="9 10">
    <name type="scientific">Amniculicola lignicola CBS 123094</name>
    <dbReference type="NCBI Taxonomy" id="1392246"/>
    <lineage>
        <taxon>Eukaryota</taxon>
        <taxon>Fungi</taxon>
        <taxon>Dikarya</taxon>
        <taxon>Ascomycota</taxon>
        <taxon>Pezizomycotina</taxon>
        <taxon>Dothideomycetes</taxon>
        <taxon>Pleosporomycetidae</taxon>
        <taxon>Pleosporales</taxon>
        <taxon>Amniculicolaceae</taxon>
        <taxon>Amniculicola</taxon>
    </lineage>
</organism>
<keyword evidence="4 7" id="KW-0472">Membrane</keyword>
<dbReference type="PANTHER" id="PTHR33048">
    <property type="entry name" value="PTH11-LIKE INTEGRAL MEMBRANE PROTEIN (AFU_ORTHOLOGUE AFUA_5G11245)"/>
    <property type="match status" value="1"/>
</dbReference>
<feature type="compositionally biased region" description="Basic residues" evidence="6">
    <location>
        <begin position="316"/>
        <end position="330"/>
    </location>
</feature>
<comment type="subcellular location">
    <subcellularLocation>
        <location evidence="1">Membrane</location>
        <topology evidence="1">Multi-pass membrane protein</topology>
    </subcellularLocation>
</comment>
<proteinExistence type="inferred from homology"/>
<evidence type="ECO:0000313" key="9">
    <source>
        <dbReference type="EMBL" id="KAF1996041.1"/>
    </source>
</evidence>
<keyword evidence="2 7" id="KW-0812">Transmembrane</keyword>
<dbReference type="GO" id="GO:0016020">
    <property type="term" value="C:membrane"/>
    <property type="evidence" value="ECO:0007669"/>
    <property type="project" value="UniProtKB-SubCell"/>
</dbReference>
<evidence type="ECO:0000256" key="4">
    <source>
        <dbReference type="ARBA" id="ARBA00023136"/>
    </source>
</evidence>
<gene>
    <name evidence="9" type="ORF">P154DRAFT_623547</name>
</gene>
<feature type="domain" description="Rhodopsin" evidence="8">
    <location>
        <begin position="42"/>
        <end position="280"/>
    </location>
</feature>
<dbReference type="Proteomes" id="UP000799779">
    <property type="component" value="Unassembled WGS sequence"/>
</dbReference>
<dbReference type="PANTHER" id="PTHR33048:SF47">
    <property type="entry name" value="INTEGRAL MEMBRANE PROTEIN-RELATED"/>
    <property type="match status" value="1"/>
</dbReference>
<feature type="transmembrane region" description="Helical" evidence="7">
    <location>
        <begin position="178"/>
        <end position="207"/>
    </location>
</feature>
<dbReference type="AlphaFoldDB" id="A0A6A5W7H3"/>
<feature type="transmembrane region" description="Helical" evidence="7">
    <location>
        <begin position="131"/>
        <end position="158"/>
    </location>
</feature>
<feature type="compositionally biased region" description="Polar residues" evidence="6">
    <location>
        <begin position="292"/>
        <end position="313"/>
    </location>
</feature>
<feature type="transmembrane region" description="Helical" evidence="7">
    <location>
        <begin position="58"/>
        <end position="81"/>
    </location>
</feature>
<name>A0A6A5W7H3_9PLEO</name>
<dbReference type="Pfam" id="PF20684">
    <property type="entry name" value="Fung_rhodopsin"/>
    <property type="match status" value="1"/>
</dbReference>
<accession>A0A6A5W7H3</accession>
<evidence type="ECO:0000256" key="7">
    <source>
        <dbReference type="SAM" id="Phobius"/>
    </source>
</evidence>
<comment type="similarity">
    <text evidence="5">Belongs to the SAT4 family.</text>
</comment>
<dbReference type="InterPro" id="IPR049326">
    <property type="entry name" value="Rhodopsin_dom_fungi"/>
</dbReference>
<evidence type="ECO:0000256" key="1">
    <source>
        <dbReference type="ARBA" id="ARBA00004141"/>
    </source>
</evidence>
<protein>
    <recommendedName>
        <fullName evidence="8">Rhodopsin domain-containing protein</fullName>
    </recommendedName>
</protein>
<feature type="compositionally biased region" description="Basic and acidic residues" evidence="6">
    <location>
        <begin position="371"/>
        <end position="382"/>
    </location>
</feature>
<feature type="transmembrane region" description="Helical" evidence="7">
    <location>
        <begin position="219"/>
        <end position="240"/>
    </location>
</feature>
<keyword evidence="10" id="KW-1185">Reference proteome</keyword>
<evidence type="ECO:0000256" key="3">
    <source>
        <dbReference type="ARBA" id="ARBA00022989"/>
    </source>
</evidence>
<evidence type="ECO:0000256" key="5">
    <source>
        <dbReference type="ARBA" id="ARBA00038359"/>
    </source>
</evidence>
<sequence length="488" mass="53400">MPQQPTPADTEYMKAHIHEDHRPLFIGINAACLVVACMAVALRFLSRWKISARIGLDDWLISLAMVFVIGHVSCLFITVRFGMARHSVLVTDVKGFALTSIIAQAFYNLGNATTKLSILSLYSRIFNRAVGWFNPTINITVAFVVLYTIPQVFTYIFQCVPVDSLWTQYGPDKQVRCINFKAVIITFGIINIVTDWFILLLPIPVVLSLRLDRRSKWSICSLFLVGAFVCVFSIVRLMFAKHVETVDPAWDYAPIATVSTVEAAAGILAACMPTWRPLFKFFRSEVSAYFSSSGSKNDSNPNALAYGNNSSVESKTKRKSKGRFSLRAHSKTREGRHNDDTDILVGGKGEVGLGLSDLGSKRSETSMSGESGEKVVRGKGVESGDVERGYSLNSNAMANSGAIYPLSPEPRQVYTYDHTNPQAPYQAGFGESMVGYVAQAGVVPKEGRGAGYGNARVRGESVEQQGKGGGMGGIVVTKTISSVERRVR</sequence>
<evidence type="ECO:0000259" key="8">
    <source>
        <dbReference type="Pfam" id="PF20684"/>
    </source>
</evidence>
<feature type="compositionally biased region" description="Basic and acidic residues" evidence="6">
    <location>
        <begin position="331"/>
        <end position="340"/>
    </location>
</feature>
<feature type="transmembrane region" description="Helical" evidence="7">
    <location>
        <begin position="252"/>
        <end position="275"/>
    </location>
</feature>
<dbReference type="InterPro" id="IPR052337">
    <property type="entry name" value="SAT4-like"/>
</dbReference>